<feature type="region of interest" description="Disordered" evidence="1">
    <location>
        <begin position="1"/>
        <end position="28"/>
    </location>
</feature>
<reference evidence="3 4" key="1">
    <citation type="submission" date="2019-03" db="EMBL/GenBank/DDBJ databases">
        <title>Genomic Encyclopedia of Archaeal and Bacterial Type Strains, Phase II (KMG-II): from individual species to whole genera.</title>
        <authorList>
            <person name="Goeker M."/>
        </authorList>
    </citation>
    <scope>NUCLEOTIDE SEQUENCE [LARGE SCALE GENOMIC DNA]</scope>
    <source>
        <strain evidence="3 4">DSM 26433</strain>
    </source>
</reference>
<dbReference type="AlphaFoldDB" id="A0A4R1NIT2"/>
<evidence type="ECO:0000313" key="4">
    <source>
        <dbReference type="Proteomes" id="UP000295673"/>
    </source>
</evidence>
<protein>
    <recommendedName>
        <fullName evidence="2">N,N-dimethylformamidase beta subunit-like C-terminal domain-containing protein</fullName>
    </recommendedName>
</protein>
<keyword evidence="4" id="KW-1185">Reference proteome</keyword>
<dbReference type="Proteomes" id="UP000295673">
    <property type="component" value="Unassembled WGS sequence"/>
</dbReference>
<dbReference type="PROSITE" id="PS51318">
    <property type="entry name" value="TAT"/>
    <property type="match status" value="1"/>
</dbReference>
<proteinExistence type="predicted"/>
<dbReference type="OrthoDB" id="505641at2"/>
<dbReference type="InterPro" id="IPR029062">
    <property type="entry name" value="Class_I_gatase-like"/>
</dbReference>
<sequence>MSEHDNSSGPEKAPETEPMDGQEPRKLDRRTVLKGAAGAAAAAGALTGARAEAETFDGLESALVSPLQRDRIPPTQGARNWVMNLPYWYEFPSNDPNDLEVWGYTDKMSYAPGDEVALHVNTTADSYKLTIQRDGAELETKEVMEGLTAGYYETPIDCYEKGCGWPVSHRFTIPEDWKSGGYILVLEVERDGLVIEQEAFFTLRAKDPGANSDILFILSTGTWLAYTDFGGGSAYRIPPEAGGGGMETRDTAYSVTQHIHRPWARGFIRQPEGTPTWGWKPRRYEDFPIGAPPRYPSTEYYLANGLSFKNMLAGWAGYDSHFARWAEREGYNIEYASQHDFVEHPNLLDKYKMCVTVGHDEYVTPENRNAFDRFIEAGGKFARFAGNINWQVRFEDGVQICYKHQHEKDPVWADPATRHLASTWWHQHDGANNPPVTTWGVNGHKGVYAMIGGATPRGSGGFTVYRNKHWAFADADLYYGDILGGSVPVIGSEVDGIEYTFRYGLPYPTGEDGAPMDLEILALAPAIAGEETDHGHPPEAHFLGPAERDAVQYVETLGLEVTPENLDKFVRGCAAITNMKKGKGEVFCVGTLQWVHGLTQNEKFVEAVTRTVMDRYSA</sequence>
<name>A0A4R1NIT2_9RHOB</name>
<accession>A0A4R1NIT2</accession>
<gene>
    <name evidence="3" type="ORF">BXY66_0045</name>
</gene>
<dbReference type="Pfam" id="PF20254">
    <property type="entry name" value="DMFA2_C"/>
    <property type="match status" value="1"/>
</dbReference>
<evidence type="ECO:0000259" key="2">
    <source>
        <dbReference type="Pfam" id="PF20254"/>
    </source>
</evidence>
<evidence type="ECO:0000256" key="1">
    <source>
        <dbReference type="SAM" id="MobiDB-lite"/>
    </source>
</evidence>
<dbReference type="InterPro" id="IPR006311">
    <property type="entry name" value="TAT_signal"/>
</dbReference>
<evidence type="ECO:0000313" key="3">
    <source>
        <dbReference type="EMBL" id="TCL08014.1"/>
    </source>
</evidence>
<dbReference type="SUPFAM" id="SSF52317">
    <property type="entry name" value="Class I glutamine amidotransferase-like"/>
    <property type="match status" value="1"/>
</dbReference>
<feature type="domain" description="N,N-dimethylformamidase beta subunit-like C-terminal" evidence="2">
    <location>
        <begin position="157"/>
        <end position="600"/>
    </location>
</feature>
<dbReference type="EMBL" id="SMGR01000001">
    <property type="protein sequence ID" value="TCL08014.1"/>
    <property type="molecule type" value="Genomic_DNA"/>
</dbReference>
<dbReference type="RefSeq" id="WP_132858182.1">
    <property type="nucleotide sequence ID" value="NZ_SMGR01000001.1"/>
</dbReference>
<organism evidence="3 4">
    <name type="scientific">Shimia isoporae</name>
    <dbReference type="NCBI Taxonomy" id="647720"/>
    <lineage>
        <taxon>Bacteria</taxon>
        <taxon>Pseudomonadati</taxon>
        <taxon>Pseudomonadota</taxon>
        <taxon>Alphaproteobacteria</taxon>
        <taxon>Rhodobacterales</taxon>
        <taxon>Roseobacteraceae</taxon>
    </lineage>
</organism>
<dbReference type="InterPro" id="IPR046540">
    <property type="entry name" value="DMFA2_C"/>
</dbReference>
<comment type="caution">
    <text evidence="3">The sequence shown here is derived from an EMBL/GenBank/DDBJ whole genome shotgun (WGS) entry which is preliminary data.</text>
</comment>